<dbReference type="PANTHER" id="PTHR46115">
    <property type="entry name" value="THIOREDOXIN-LIKE PROTEIN 1"/>
    <property type="match status" value="1"/>
</dbReference>
<organism evidence="4 5">
    <name type="scientific">Sungouiella intermedia</name>
    <dbReference type="NCBI Taxonomy" id="45354"/>
    <lineage>
        <taxon>Eukaryota</taxon>
        <taxon>Fungi</taxon>
        <taxon>Dikarya</taxon>
        <taxon>Ascomycota</taxon>
        <taxon>Saccharomycotina</taxon>
        <taxon>Pichiomycetes</taxon>
        <taxon>Metschnikowiaceae</taxon>
        <taxon>Sungouiella</taxon>
    </lineage>
</organism>
<dbReference type="EMBL" id="LT635770">
    <property type="protein sequence ID" value="SGZ58685.1"/>
    <property type="molecule type" value="Genomic_DNA"/>
</dbReference>
<dbReference type="SUPFAM" id="SSF49785">
    <property type="entry name" value="Galactose-binding domain-like"/>
    <property type="match status" value="1"/>
</dbReference>
<keyword evidence="1" id="KW-1015">Disulfide bond</keyword>
<evidence type="ECO:0000313" key="5">
    <source>
        <dbReference type="Proteomes" id="UP000182259"/>
    </source>
</evidence>
<dbReference type="PROSITE" id="PS51532">
    <property type="entry name" value="PITH"/>
    <property type="match status" value="1"/>
</dbReference>
<dbReference type="Gene3D" id="2.60.120.470">
    <property type="entry name" value="PITH domain"/>
    <property type="match status" value="1"/>
</dbReference>
<dbReference type="GO" id="GO:0005737">
    <property type="term" value="C:cytoplasm"/>
    <property type="evidence" value="ECO:0007669"/>
    <property type="project" value="UniProtKB-ARBA"/>
</dbReference>
<dbReference type="InterPro" id="IPR013766">
    <property type="entry name" value="Thioredoxin_domain"/>
</dbReference>
<protein>
    <submittedName>
        <fullName evidence="4">CIC11C00000002768</fullName>
    </submittedName>
</protein>
<feature type="domain" description="PITH" evidence="3">
    <location>
        <begin position="129"/>
        <end position="321"/>
    </location>
</feature>
<evidence type="ECO:0000259" key="3">
    <source>
        <dbReference type="PROSITE" id="PS51532"/>
    </source>
</evidence>
<dbReference type="InterPro" id="IPR010400">
    <property type="entry name" value="PITH_dom"/>
</dbReference>
<accession>A0A1L0GRN6</accession>
<dbReference type="PROSITE" id="PS51352">
    <property type="entry name" value="THIOREDOXIN_2"/>
    <property type="match status" value="1"/>
</dbReference>
<evidence type="ECO:0000259" key="2">
    <source>
        <dbReference type="PROSITE" id="PS51352"/>
    </source>
</evidence>
<dbReference type="PRINTS" id="PR00421">
    <property type="entry name" value="THIOREDOXIN"/>
</dbReference>
<dbReference type="PROSITE" id="PS00194">
    <property type="entry name" value="THIOREDOXIN_1"/>
    <property type="match status" value="1"/>
</dbReference>
<evidence type="ECO:0000256" key="1">
    <source>
        <dbReference type="ARBA" id="ARBA00023157"/>
    </source>
</evidence>
<dbReference type="Proteomes" id="UP000182259">
    <property type="component" value="Chromosome VII"/>
</dbReference>
<gene>
    <name evidence="4" type="ORF">SAMEA4029009_CIC11G00000002768</name>
</gene>
<evidence type="ECO:0000313" key="4">
    <source>
        <dbReference type="EMBL" id="SGZ58685.1"/>
    </source>
</evidence>
<reference evidence="5" key="1">
    <citation type="submission" date="2016-10" db="EMBL/GenBank/DDBJ databases">
        <authorList>
            <person name="Geijer C."/>
            <person name="Jareborg N."/>
            <person name="Dainat J."/>
        </authorList>
    </citation>
    <scope>NUCLEOTIDE SEQUENCE [LARGE SCALE GENOMIC DNA]</scope>
    <source>
        <strain evidence="5">PYCC 4715</strain>
    </source>
</reference>
<dbReference type="InterPro" id="IPR017937">
    <property type="entry name" value="Thioredoxin_CS"/>
</dbReference>
<name>A0A1L0GRN6_9ASCO</name>
<proteinExistence type="predicted"/>
<dbReference type="Pfam" id="PF00085">
    <property type="entry name" value="Thioredoxin"/>
    <property type="match status" value="1"/>
</dbReference>
<dbReference type="Pfam" id="PF06201">
    <property type="entry name" value="PITH"/>
    <property type="match status" value="1"/>
</dbReference>
<feature type="domain" description="Thioredoxin" evidence="2">
    <location>
        <begin position="1"/>
        <end position="111"/>
    </location>
</feature>
<dbReference type="InterPro" id="IPR037047">
    <property type="entry name" value="PITH_dom_sf"/>
</dbReference>
<dbReference type="SUPFAM" id="SSF52833">
    <property type="entry name" value="Thioredoxin-like"/>
    <property type="match status" value="1"/>
</dbReference>
<dbReference type="AlphaFoldDB" id="A0A1L0GRN6"/>
<sequence length="321" mass="35411">MPIQFVKDSADFNLYLLQNKYVVANFTAAWCGPCKALKPIVDKLYEDAKYSKVEIIRVDLDTNGDIASEYSITSVPTFVFFESGKEVERQTGFLVQFKSTLDKYAVKANSDTTITGRGASAPSEVSKEISSLLPKGYYVLNDVIHFGEMVALNSLPLVKSDEADVKNVFKTSVKGDTTVLTDADSQALFFIPLNNICKLYSVLIKLSTPKPGENLELDEDELTDETQVPNVVKLWTNRPGILAFEDAAGDSDASHVEKITDAGDGWYEVKVKYVRFQNVQNLNIFIDGSDEDFHTLVEKIVLVGVCGDSKEQGAINAGDDE</sequence>
<dbReference type="InterPro" id="IPR036249">
    <property type="entry name" value="Thioredoxin-like_sf"/>
</dbReference>
<dbReference type="CDD" id="cd02947">
    <property type="entry name" value="TRX_family"/>
    <property type="match status" value="1"/>
</dbReference>
<dbReference type="InterPro" id="IPR008979">
    <property type="entry name" value="Galactose-bd-like_sf"/>
</dbReference>
<dbReference type="Gene3D" id="3.40.30.10">
    <property type="entry name" value="Glutaredoxin"/>
    <property type="match status" value="1"/>
</dbReference>